<feature type="domain" description="SHOCT" evidence="3">
    <location>
        <begin position="92"/>
        <end position="118"/>
    </location>
</feature>
<protein>
    <recommendedName>
        <fullName evidence="3">SHOCT domain-containing protein</fullName>
    </recommendedName>
</protein>
<name>A0A8T4H3F9_9EURY</name>
<evidence type="ECO:0000256" key="2">
    <source>
        <dbReference type="SAM" id="Phobius"/>
    </source>
</evidence>
<reference evidence="4" key="1">
    <citation type="submission" date="2021-03" db="EMBL/GenBank/DDBJ databases">
        <title>Genomic Encyclopedia of Type Strains, Phase IV (KMG-IV): sequencing the most valuable type-strain genomes for metagenomic binning, comparative biology and taxonomic classification.</title>
        <authorList>
            <person name="Goeker M."/>
        </authorList>
    </citation>
    <scope>NUCLEOTIDE SEQUENCE</scope>
    <source>
        <strain evidence="4">DSM 26232</strain>
    </source>
</reference>
<feature type="region of interest" description="Disordered" evidence="1">
    <location>
        <begin position="68"/>
        <end position="140"/>
    </location>
</feature>
<feature type="transmembrane region" description="Helical" evidence="2">
    <location>
        <begin position="43"/>
        <end position="65"/>
    </location>
</feature>
<evidence type="ECO:0000313" key="5">
    <source>
        <dbReference type="Proteomes" id="UP000823736"/>
    </source>
</evidence>
<evidence type="ECO:0000259" key="3">
    <source>
        <dbReference type="Pfam" id="PF09851"/>
    </source>
</evidence>
<sequence length="140" mass="14833">MYELVHRYAPSSVRVRTVLAALLSVVAVLGAVGTSIAGTPPSAVLAVLVAVGAAALAVTLGNGLVKQAEAAPREANPARRRRTTEAEADTAPVETLQQRYAEGELTDEEFEERMDRLLDSGARPSRTAESDGNQESAFER</sequence>
<dbReference type="InterPro" id="IPR018649">
    <property type="entry name" value="SHOCT"/>
</dbReference>
<comment type="caution">
    <text evidence="4">The sequence shown here is derived from an EMBL/GenBank/DDBJ whole genome shotgun (WGS) entry which is preliminary data.</text>
</comment>
<accession>A0A8T4H3F9</accession>
<dbReference type="Proteomes" id="UP000823736">
    <property type="component" value="Unassembled WGS sequence"/>
</dbReference>
<dbReference type="AlphaFoldDB" id="A0A8T4H3F9"/>
<keyword evidence="2" id="KW-0472">Membrane</keyword>
<keyword evidence="5" id="KW-1185">Reference proteome</keyword>
<feature type="compositionally biased region" description="Polar residues" evidence="1">
    <location>
        <begin position="130"/>
        <end position="140"/>
    </location>
</feature>
<dbReference type="OrthoDB" id="313621at2157"/>
<dbReference type="RefSeq" id="WP_209492721.1">
    <property type="nucleotide sequence ID" value="NZ_JAGGLC010000007.1"/>
</dbReference>
<keyword evidence="2" id="KW-1133">Transmembrane helix</keyword>
<gene>
    <name evidence="4" type="ORF">J2753_002906</name>
</gene>
<dbReference type="Pfam" id="PF09851">
    <property type="entry name" value="SHOCT"/>
    <property type="match status" value="1"/>
</dbReference>
<evidence type="ECO:0000256" key="1">
    <source>
        <dbReference type="SAM" id="MobiDB-lite"/>
    </source>
</evidence>
<proteinExistence type="predicted"/>
<keyword evidence="2" id="KW-0812">Transmembrane</keyword>
<dbReference type="EMBL" id="JAGGLC010000007">
    <property type="protein sequence ID" value="MBP1988384.1"/>
    <property type="molecule type" value="Genomic_DNA"/>
</dbReference>
<evidence type="ECO:0000313" key="4">
    <source>
        <dbReference type="EMBL" id="MBP1988384.1"/>
    </source>
</evidence>
<organism evidence="4 5">
    <name type="scientific">Halolamina salifodinae</name>
    <dbReference type="NCBI Taxonomy" id="1202767"/>
    <lineage>
        <taxon>Archaea</taxon>
        <taxon>Methanobacteriati</taxon>
        <taxon>Methanobacteriota</taxon>
        <taxon>Stenosarchaea group</taxon>
        <taxon>Halobacteria</taxon>
        <taxon>Halobacteriales</taxon>
        <taxon>Haloferacaceae</taxon>
    </lineage>
</organism>